<feature type="region of interest" description="Disordered" evidence="1">
    <location>
        <begin position="1"/>
        <end position="23"/>
    </location>
</feature>
<evidence type="ECO:0000256" key="1">
    <source>
        <dbReference type="SAM" id="MobiDB-lite"/>
    </source>
</evidence>
<dbReference type="AlphaFoldDB" id="A0A6G1PSB9"/>
<gene>
    <name evidence="2" type="ORF">EXN66_Car008710</name>
</gene>
<evidence type="ECO:0000313" key="3">
    <source>
        <dbReference type="Proteomes" id="UP000503349"/>
    </source>
</evidence>
<evidence type="ECO:0000313" key="2">
    <source>
        <dbReference type="EMBL" id="KAF3693034.1"/>
    </source>
</evidence>
<reference evidence="2 3" key="1">
    <citation type="submission" date="2019-02" db="EMBL/GenBank/DDBJ databases">
        <title>Opniocepnalus argus genome.</title>
        <authorList>
            <person name="Zhou C."/>
            <person name="Xiao S."/>
        </authorList>
    </citation>
    <scope>NUCLEOTIDE SEQUENCE [LARGE SCALE GENOMIC DNA]</scope>
    <source>
        <strain evidence="2">OARG1902GOOAL</strain>
        <tissue evidence="2">Muscle</tissue>
    </source>
</reference>
<keyword evidence="3" id="KW-1185">Reference proteome</keyword>
<reference evidence="3" key="2">
    <citation type="submission" date="2019-02" db="EMBL/GenBank/DDBJ databases">
        <title>Opniocepnalus argus Var Kimnra genome.</title>
        <authorList>
            <person name="Zhou C."/>
            <person name="Xiao S."/>
        </authorList>
    </citation>
    <scope>NUCLEOTIDE SEQUENCE [LARGE SCALE GENOMIC DNA]</scope>
</reference>
<dbReference type="Proteomes" id="UP000503349">
    <property type="component" value="Chromosome 8"/>
</dbReference>
<protein>
    <submittedName>
        <fullName evidence="2">Uncharacterized protein</fullName>
    </submittedName>
</protein>
<sequence length="117" mass="13082">MAGQAKQFPRSKQPLGTESRGPVFGSPALERFASTAAAAAASSAELFHFEALYPRIALYLRGQDITRGPTLFRRPKFRLKEQLLDPIKGRHALLLDLQRLDPRRRFPLRISRQGAAA</sequence>
<dbReference type="EMBL" id="CM015719">
    <property type="protein sequence ID" value="KAF3693034.1"/>
    <property type="molecule type" value="Genomic_DNA"/>
</dbReference>
<organism evidence="2 3">
    <name type="scientific">Channa argus</name>
    <name type="common">Northern snakehead</name>
    <name type="synonym">Ophicephalus argus</name>
    <dbReference type="NCBI Taxonomy" id="215402"/>
    <lineage>
        <taxon>Eukaryota</taxon>
        <taxon>Metazoa</taxon>
        <taxon>Chordata</taxon>
        <taxon>Craniata</taxon>
        <taxon>Vertebrata</taxon>
        <taxon>Euteleostomi</taxon>
        <taxon>Actinopterygii</taxon>
        <taxon>Neopterygii</taxon>
        <taxon>Teleostei</taxon>
        <taxon>Neoteleostei</taxon>
        <taxon>Acanthomorphata</taxon>
        <taxon>Anabantaria</taxon>
        <taxon>Anabantiformes</taxon>
        <taxon>Channoidei</taxon>
        <taxon>Channidae</taxon>
        <taxon>Channa</taxon>
    </lineage>
</organism>
<accession>A0A6G1PSB9</accession>
<name>A0A6G1PSB9_CHAAH</name>
<proteinExistence type="predicted"/>